<dbReference type="STRING" id="6689.A0A3R7QIN6"/>
<evidence type="ECO:0000259" key="4">
    <source>
        <dbReference type="Pfam" id="PF08621"/>
    </source>
</evidence>
<dbReference type="PANTHER" id="PTHR21483">
    <property type="entry name" value="RNA POLYMERASE II-ASSOCIATED PROTEIN 1"/>
    <property type="match status" value="1"/>
</dbReference>
<dbReference type="SUPFAM" id="SSF48371">
    <property type="entry name" value="ARM repeat"/>
    <property type="match status" value="1"/>
</dbReference>
<feature type="region of interest" description="Disordered" evidence="2">
    <location>
        <begin position="251"/>
        <end position="321"/>
    </location>
</feature>
<feature type="compositionally biased region" description="Polar residues" evidence="2">
    <location>
        <begin position="301"/>
        <end position="316"/>
    </location>
</feature>
<dbReference type="AlphaFoldDB" id="A0A3R7QIN6"/>
<dbReference type="InterPro" id="IPR013929">
    <property type="entry name" value="RPAP1_C"/>
</dbReference>
<reference evidence="5 6" key="1">
    <citation type="submission" date="2018-04" db="EMBL/GenBank/DDBJ databases">
        <authorList>
            <person name="Zhang X."/>
            <person name="Yuan J."/>
            <person name="Li F."/>
            <person name="Xiang J."/>
        </authorList>
    </citation>
    <scope>NUCLEOTIDE SEQUENCE [LARGE SCALE GENOMIC DNA]</scope>
    <source>
        <tissue evidence="5">Muscle</tissue>
    </source>
</reference>
<evidence type="ECO:0000256" key="1">
    <source>
        <dbReference type="ARBA" id="ARBA00009953"/>
    </source>
</evidence>
<evidence type="ECO:0000259" key="3">
    <source>
        <dbReference type="Pfam" id="PF08620"/>
    </source>
</evidence>
<feature type="non-terminal residue" evidence="5">
    <location>
        <position position="790"/>
    </location>
</feature>
<dbReference type="OrthoDB" id="348201at2759"/>
<accession>A0A3R7QIN6</accession>
<dbReference type="GO" id="GO:0006366">
    <property type="term" value="P:transcription by RNA polymerase II"/>
    <property type="evidence" value="ECO:0007669"/>
    <property type="project" value="InterPro"/>
</dbReference>
<feature type="compositionally biased region" description="Basic and acidic residues" evidence="2">
    <location>
        <begin position="39"/>
        <end position="51"/>
    </location>
</feature>
<feature type="compositionally biased region" description="Low complexity" evidence="2">
    <location>
        <begin position="166"/>
        <end position="177"/>
    </location>
</feature>
<reference evidence="5 6" key="2">
    <citation type="submission" date="2019-01" db="EMBL/GenBank/DDBJ databases">
        <title>The decoding of complex shrimp genome reveals the adaptation for benthos swimmer, frequently molting mechanism and breeding impact on genome.</title>
        <authorList>
            <person name="Sun Y."/>
            <person name="Gao Y."/>
            <person name="Yu Y."/>
        </authorList>
    </citation>
    <scope>NUCLEOTIDE SEQUENCE [LARGE SCALE GENOMIC DNA]</scope>
    <source>
        <tissue evidence="5">Muscle</tissue>
    </source>
</reference>
<sequence>MIQRPKRGETDEDLLRQEEEFLARANSRPAATVVSVNKRKTEEEDEKKTEPQKPQSKFARERANKKKKEGIVDNTVLKEAASREERVAVLGRIVERVVPPNVSLEDWKPEANPHGFPKAHQLSNLKHGTLSSDPNLLTGSRKKSLYMQELEGKGAIKKQGNQEAGASPSASPVVSSSNVEDPRISALGQQSYIIQGDISEAQKIHNENINKIASMSHDERLKAQQELMASLGPKELNFLQSLRKKKEMLKLQQTESEPMDCEASGKARTKPLASPTPPSSAYKGEELRKVRFSEDVEMETEGTSTSSVPDDSTINENELPIPPSEAKKWIHMDKVDLEKLKWMTDMPKPKPLKNNEGFVARFNFDGDILPYDADVSYREALHHHGEEPGRAGYTLDELFILIRSKVLQQRHIGLRTLANILRNAKEGLYDTAVNPPIIQLMVEAGVVLLLRFALDESSHHVYGEAVRGLYYLLSSEPDEHCLAMAQPWAPAGLEPGVSSNIHASEKSRKELDEEEKELKDIEVIKLDVIRALIRMDTHIRLRYILETVKPNPDTVIYTLGIMTRVVRHSLTAAWKLVQTPRLLSVILDNFLPHNLSPLLTGENVSSMSSVYGVPLKQALRLLRVLAARGRQLAAVLVNTHDVMGRILTYVSLEPSEVGIPLQEALSLSQEAYATWATLLAYGLSKAEEAIANFYPLIVKQLVFYRDKVPINEETEKNKFNYDVGAQLINTLTRAVNVAASQSLLSSRMKLNQGTVIGASGKAEVLPPPSLSWDDLSDIPQLIETCLKKWL</sequence>
<evidence type="ECO:0000313" key="6">
    <source>
        <dbReference type="Proteomes" id="UP000283509"/>
    </source>
</evidence>
<evidence type="ECO:0000256" key="2">
    <source>
        <dbReference type="SAM" id="MobiDB-lite"/>
    </source>
</evidence>
<dbReference type="Proteomes" id="UP000283509">
    <property type="component" value="Unassembled WGS sequence"/>
</dbReference>
<dbReference type="InterPro" id="IPR016024">
    <property type="entry name" value="ARM-type_fold"/>
</dbReference>
<feature type="domain" description="RPAP1 N-terminal" evidence="4">
    <location>
        <begin position="202"/>
        <end position="247"/>
    </location>
</feature>
<keyword evidence="6" id="KW-1185">Reference proteome</keyword>
<gene>
    <name evidence="5" type="ORF">C7M84_001144</name>
</gene>
<feature type="region of interest" description="Disordered" evidence="2">
    <location>
        <begin position="101"/>
        <end position="182"/>
    </location>
</feature>
<organism evidence="5 6">
    <name type="scientific">Penaeus vannamei</name>
    <name type="common">Whiteleg shrimp</name>
    <name type="synonym">Litopenaeus vannamei</name>
    <dbReference type="NCBI Taxonomy" id="6689"/>
    <lineage>
        <taxon>Eukaryota</taxon>
        <taxon>Metazoa</taxon>
        <taxon>Ecdysozoa</taxon>
        <taxon>Arthropoda</taxon>
        <taxon>Crustacea</taxon>
        <taxon>Multicrustacea</taxon>
        <taxon>Malacostraca</taxon>
        <taxon>Eumalacostraca</taxon>
        <taxon>Eucarida</taxon>
        <taxon>Decapoda</taxon>
        <taxon>Dendrobranchiata</taxon>
        <taxon>Penaeoidea</taxon>
        <taxon>Penaeidae</taxon>
        <taxon>Penaeus</taxon>
    </lineage>
</organism>
<protein>
    <submittedName>
        <fullName evidence="5">RNA polymerase II-associated protein 1</fullName>
    </submittedName>
</protein>
<dbReference type="Pfam" id="PF08621">
    <property type="entry name" value="RPAP1_N"/>
    <property type="match status" value="1"/>
</dbReference>
<evidence type="ECO:0000313" key="5">
    <source>
        <dbReference type="EMBL" id="ROT80145.1"/>
    </source>
</evidence>
<dbReference type="Pfam" id="PF08620">
    <property type="entry name" value="RPAP1_C"/>
    <property type="match status" value="1"/>
</dbReference>
<name>A0A3R7QIN6_PENVA</name>
<feature type="compositionally biased region" description="Basic and acidic residues" evidence="2">
    <location>
        <begin position="283"/>
        <end position="294"/>
    </location>
</feature>
<dbReference type="EMBL" id="QCYY01001149">
    <property type="protein sequence ID" value="ROT80145.1"/>
    <property type="molecule type" value="Genomic_DNA"/>
</dbReference>
<dbReference type="InterPro" id="IPR013930">
    <property type="entry name" value="RPAP1_N"/>
</dbReference>
<feature type="region of interest" description="Disordered" evidence="2">
    <location>
        <begin position="22"/>
        <end position="73"/>
    </location>
</feature>
<dbReference type="PANTHER" id="PTHR21483:SF18">
    <property type="entry name" value="RNA POLYMERASE II-ASSOCIATED PROTEIN 1"/>
    <property type="match status" value="1"/>
</dbReference>
<feature type="domain" description="RPAP1 C-terminal" evidence="3">
    <location>
        <begin position="360"/>
        <end position="424"/>
    </location>
</feature>
<proteinExistence type="inferred from homology"/>
<comment type="caution">
    <text evidence="5">The sequence shown here is derived from an EMBL/GenBank/DDBJ whole genome shotgun (WGS) entry which is preliminary data.</text>
</comment>
<comment type="similarity">
    <text evidence="1">Belongs to the RPAP1 family.</text>
</comment>
<feature type="compositionally biased region" description="Polar residues" evidence="2">
    <location>
        <begin position="121"/>
        <end position="138"/>
    </location>
</feature>
<dbReference type="InterPro" id="IPR039913">
    <property type="entry name" value="RPAP1/Rba50"/>
</dbReference>